<proteinExistence type="predicted"/>
<keyword evidence="1" id="KW-0472">Membrane</keyword>
<dbReference type="EMBL" id="WSLF01000009">
    <property type="protein sequence ID" value="KAE9633150.1"/>
    <property type="molecule type" value="Genomic_DNA"/>
</dbReference>
<dbReference type="AlphaFoldDB" id="A0A7C8LSL8"/>
<dbReference type="PROSITE" id="PS00409">
    <property type="entry name" value="PROKAR_NTER_METHYL"/>
    <property type="match status" value="1"/>
</dbReference>
<dbReference type="OrthoDB" id="2968679at2"/>
<dbReference type="InterPro" id="IPR012902">
    <property type="entry name" value="N_methyl_site"/>
</dbReference>
<evidence type="ECO:0000313" key="3">
    <source>
        <dbReference type="Proteomes" id="UP000483018"/>
    </source>
</evidence>
<gene>
    <name evidence="2" type="ORF">GND95_09755</name>
</gene>
<comment type="caution">
    <text evidence="2">The sequence shown here is derived from an EMBL/GenBank/DDBJ whole genome shotgun (WGS) entry which is preliminary data.</text>
</comment>
<keyword evidence="3" id="KW-1185">Reference proteome</keyword>
<dbReference type="Proteomes" id="UP000483018">
    <property type="component" value="Unassembled WGS sequence"/>
</dbReference>
<dbReference type="NCBIfam" id="TIGR02532">
    <property type="entry name" value="IV_pilin_GFxxxE"/>
    <property type="match status" value="1"/>
</dbReference>
<accession>A0A7C8LSL8</accession>
<organism evidence="2 3">
    <name type="scientific">Defluviitalea raffinosedens</name>
    <dbReference type="NCBI Taxonomy" id="1450156"/>
    <lineage>
        <taxon>Bacteria</taxon>
        <taxon>Bacillati</taxon>
        <taxon>Bacillota</taxon>
        <taxon>Clostridia</taxon>
        <taxon>Lachnospirales</taxon>
        <taxon>Defluviitaleaceae</taxon>
        <taxon>Defluviitalea</taxon>
    </lineage>
</organism>
<feature type="transmembrane region" description="Helical" evidence="1">
    <location>
        <begin position="13"/>
        <end position="33"/>
    </location>
</feature>
<reference evidence="2 3" key="1">
    <citation type="submission" date="2019-12" db="EMBL/GenBank/DDBJ databases">
        <title>Defluviitalea raffinosedens, isolated from a biogas fermenter, genome sequencing and characterization.</title>
        <authorList>
            <person name="Rettenmaier R."/>
            <person name="Schneider M."/>
            <person name="Neuhaus K."/>
            <person name="Liebl W."/>
            <person name="Zverlov V."/>
        </authorList>
    </citation>
    <scope>NUCLEOTIDE SEQUENCE [LARGE SCALE GENOMIC DNA]</scope>
    <source>
        <strain evidence="2 3">249c-K6</strain>
    </source>
</reference>
<protein>
    <submittedName>
        <fullName evidence="2">Prepilin-type N-terminal cleavage/methylation domain-containing protein</fullName>
    </submittedName>
</protein>
<keyword evidence="1" id="KW-1133">Transmembrane helix</keyword>
<evidence type="ECO:0000256" key="1">
    <source>
        <dbReference type="SAM" id="Phobius"/>
    </source>
</evidence>
<dbReference type="RefSeq" id="WP_158740854.1">
    <property type="nucleotide sequence ID" value="NZ_JAFBEP010000012.1"/>
</dbReference>
<keyword evidence="1" id="KW-0812">Transmembrane</keyword>
<evidence type="ECO:0000313" key="2">
    <source>
        <dbReference type="EMBL" id="KAE9633150.1"/>
    </source>
</evidence>
<dbReference type="Pfam" id="PF07963">
    <property type="entry name" value="N_methyl"/>
    <property type="match status" value="1"/>
</dbReference>
<sequence length="132" mass="14923">MINNEQGVTLIELIISLAIFSVIISITLSVLLLGSKTFKQQTTETNDLMNISNAIHYLTKEIRKADQVKVESGMLILNEKDIYKLENQAIMKNSTPVFYNIEAFEINKVSSKIEIVIKGIGEEEVESTIYLR</sequence>
<name>A0A7C8LSL8_9FIRM</name>